<dbReference type="PROSITE" id="PS00012">
    <property type="entry name" value="PHOSPHOPANTETHEINE"/>
    <property type="match status" value="1"/>
</dbReference>
<reference evidence="5 6" key="1">
    <citation type="journal article" date="2014" name="Appl. Environ. Microbiol.">
        <title>Gut symbionts from distinct hosts exhibit genotoxic activity via divergent colibactin biosynthetic pathways.</title>
        <authorList>
            <person name="Engel P."/>
            <person name="Vizcaino M.I."/>
            <person name="Crawford J.M."/>
        </authorList>
    </citation>
    <scope>NUCLEOTIDE SEQUENCE [LARGE SCALE GENOMIC DNA]</scope>
    <source>
        <strain evidence="5 6">PEB0191</strain>
    </source>
</reference>
<dbReference type="Gene3D" id="3.30.559.10">
    <property type="entry name" value="Chloramphenicol acetyltransferase-like domain"/>
    <property type="match status" value="2"/>
</dbReference>
<keyword evidence="2" id="KW-0596">Phosphopantetheine</keyword>
<dbReference type="GO" id="GO:0043041">
    <property type="term" value="P:amino acid activation for nonribosomal peptide biosynthetic process"/>
    <property type="evidence" value="ECO:0007669"/>
    <property type="project" value="TreeGrafter"/>
</dbReference>
<dbReference type="SUPFAM" id="SSF52777">
    <property type="entry name" value="CoA-dependent acyltransferases"/>
    <property type="match status" value="4"/>
</dbReference>
<protein>
    <submittedName>
        <fullName evidence="5">Amino acid adenylation domain protein</fullName>
    </submittedName>
</protein>
<evidence type="ECO:0000259" key="4">
    <source>
        <dbReference type="PROSITE" id="PS50075"/>
    </source>
</evidence>
<evidence type="ECO:0000256" key="3">
    <source>
        <dbReference type="ARBA" id="ARBA00022553"/>
    </source>
</evidence>
<dbReference type="SUPFAM" id="SSF56801">
    <property type="entry name" value="Acetyl-CoA synthetase-like"/>
    <property type="match status" value="1"/>
</dbReference>
<dbReference type="InterPro" id="IPR025110">
    <property type="entry name" value="AMP-bd_C"/>
</dbReference>
<gene>
    <name evidence="5" type="ORF">FPB0191_00588</name>
</gene>
<keyword evidence="6" id="KW-1185">Reference proteome</keyword>
<dbReference type="InterPro" id="IPR045851">
    <property type="entry name" value="AMP-bd_C_sf"/>
</dbReference>
<comment type="cofactor">
    <cofactor evidence="1">
        <name>pantetheine 4'-phosphate</name>
        <dbReference type="ChEBI" id="CHEBI:47942"/>
    </cofactor>
</comment>
<dbReference type="Pfam" id="PF00668">
    <property type="entry name" value="Condensation"/>
    <property type="match status" value="2"/>
</dbReference>
<dbReference type="EMBL" id="CP009056">
    <property type="protein sequence ID" value="AJA44419.1"/>
    <property type="molecule type" value="Genomic_DNA"/>
</dbReference>
<dbReference type="InterPro" id="IPR009081">
    <property type="entry name" value="PP-bd_ACP"/>
</dbReference>
<dbReference type="InterPro" id="IPR001242">
    <property type="entry name" value="Condensation_dom"/>
</dbReference>
<evidence type="ECO:0000313" key="6">
    <source>
        <dbReference type="Proteomes" id="UP000030901"/>
    </source>
</evidence>
<dbReference type="InterPro" id="IPR020845">
    <property type="entry name" value="AMP-binding_CS"/>
</dbReference>
<dbReference type="InterPro" id="IPR000873">
    <property type="entry name" value="AMP-dep_synth/lig_dom"/>
</dbReference>
<proteinExistence type="predicted"/>
<name>A0A0A7RYS1_FRIPE</name>
<dbReference type="GO" id="GO:0044550">
    <property type="term" value="P:secondary metabolite biosynthetic process"/>
    <property type="evidence" value="ECO:0007669"/>
    <property type="project" value="TreeGrafter"/>
</dbReference>
<dbReference type="GO" id="GO:0003824">
    <property type="term" value="F:catalytic activity"/>
    <property type="evidence" value="ECO:0007669"/>
    <property type="project" value="InterPro"/>
</dbReference>
<sequence length="1470" mass="165845">MKSSHSLMWAQQQCWIIEQLYPESSVNTIGGICVINGKMDIARLHHAMQSAIRHFDGLRMQFVQTTDGQVTSQVLPFEPRTFRHITFNEPIIAQQAYPAEFAEFQRALFAQPFTLLESDLFELLTFTCGDQQTGYFVKAHHAIVDGWSMSLLTDHLKWAYEHPDEQWTDPLPPSYPQFLVQQQDYQDSARFTADRQWWKDYINEHIDCFPEKTPITETKGISCTTWFSHDMIDRIYRLRDRYDCSLNILFIALFALYRAWVWGEEKGVMGLPLFNRFSREARRCFGMFTNHMPLAYRLNSDLTFAQLTTQIKKAMESGFKHSKYPSILFNQDLAEYGGNHLRAFDYCVNFYNFTYERDFMGHNQHIEACYSNQQSYKLQLVLQTVTSHKESLKLAIEALDSEFELRQLHALQKGLIDLIVAIEAQPEANLRDLNVYPQPIIQRQQTSDLPLFNERFKMQVSQQPERIAINDNQIRLTYRQVADRVNKMANWLIQQGIGQGNVVGILAERSADTVMAILGVLHSGAAFLPLNPELPIERLQVLCQKAQVARVLYDNNGGELVSSLNYPASSLTDWDNGSDGISSDLPLINGHDLAYILFTSGSTGEPKGVQVTHANLANYLDFAIKQYFNADDLVPLYSSLSFDLTITSLFAPLGVGACINVCQRAESEALLRNAVSGQPNTFIKLTPAHLRLLCVAGIESPHIRTIVVGGEDFKLELAHKAAQLFPNAAIYNEYGPTEATVGCMIYRYTGQENQISVPIGQAIKGCQIALCSPWGCPVPEGESGEIVIYGSSVTQGYIAAPQQTANAFLFDQSNQTIIGYRSGDIAYALDASTLVYLGRRDNQIKINGYRIELSEIEQALLSAPQVATQAVTVVSDAKGNPSALLAWVTPETVNTQLLMQYLRQKLPTYMLPQQCIAMSALPLSINGKVDVRQLTQHAIQSPAMQNSALPKQQAVSASYDQIIWQNVREIVENVLEQQHFTDNDNLYLLGLDSIKSIQIAAELRKRGWSIPGVQIMECSTVQRIGEYIISHYDPATIVETELPNDVNLPAVHWFHRLKMNNRNFYNHVIILTVSTPVSVVELEKRLLSIIAQQPALRSRLNAEGSLTILDSQSCYPNGLLKQVSEHEITLDEVIEQDNQSIDVAQGRLFAATYLTSDNQQNDKLILCAHHLAVDIHSWYLILSALDSDIQTSDQSNQGLQKWSLYLANKQIDSLVKNYWQTEDQIAPLSFPAVTAVNSTQPYTRIWRDEFRHTCVGRLLLNSRDNATREAEARLLTALAPVLAHYSKQNHCRIDMEGVGRGCWSDEPDVADTVGWFTAFYPCTIPLANDFATLLPDIRQRLAQRPNGGGDYGVLHMQQQLACTLPSEIRLNYIGREVNPILTHFKIDHQRSAIYSAPENHLGCTLELNLSLNANGNLVFYCRFDPSLITLNEVQRVIARYKTSLINLDIWLKRQVKTTDGKTDAAALWSL</sequence>
<dbReference type="Gene3D" id="3.30.300.30">
    <property type="match status" value="1"/>
</dbReference>
<dbReference type="InterPro" id="IPR023213">
    <property type="entry name" value="CAT-like_dom_sf"/>
</dbReference>
<dbReference type="Gene3D" id="3.30.559.30">
    <property type="entry name" value="Nonribosomal peptide synthetase, condensation domain"/>
    <property type="match status" value="2"/>
</dbReference>
<dbReference type="KEGG" id="fpp:FPB0191_00588"/>
<dbReference type="OrthoDB" id="9757559at2"/>
<evidence type="ECO:0000256" key="2">
    <source>
        <dbReference type="ARBA" id="ARBA00022450"/>
    </source>
</evidence>
<keyword evidence="3" id="KW-0597">Phosphoprotein</keyword>
<dbReference type="InterPro" id="IPR042099">
    <property type="entry name" value="ANL_N_sf"/>
</dbReference>
<evidence type="ECO:0000313" key="5">
    <source>
        <dbReference type="EMBL" id="AJA44419.1"/>
    </source>
</evidence>
<dbReference type="Gene3D" id="3.40.50.12780">
    <property type="entry name" value="N-terminal domain of ligase-like"/>
    <property type="match status" value="1"/>
</dbReference>
<dbReference type="RefSeq" id="WP_039103901.1">
    <property type="nucleotide sequence ID" value="NZ_CP009056.1"/>
</dbReference>
<dbReference type="GO" id="GO:0031177">
    <property type="term" value="F:phosphopantetheine binding"/>
    <property type="evidence" value="ECO:0007669"/>
    <property type="project" value="TreeGrafter"/>
</dbReference>
<dbReference type="STRING" id="1267021.FPB0191_00588"/>
<feature type="domain" description="Carrier" evidence="4">
    <location>
        <begin position="958"/>
        <end position="1032"/>
    </location>
</feature>
<dbReference type="HOGENOM" id="CLU_000022_2_2_6"/>
<dbReference type="InterPro" id="IPR036736">
    <property type="entry name" value="ACP-like_sf"/>
</dbReference>
<dbReference type="InterPro" id="IPR010071">
    <property type="entry name" value="AA_adenyl_dom"/>
</dbReference>
<evidence type="ECO:0000256" key="1">
    <source>
        <dbReference type="ARBA" id="ARBA00001957"/>
    </source>
</evidence>
<dbReference type="SUPFAM" id="SSF47336">
    <property type="entry name" value="ACP-like"/>
    <property type="match status" value="1"/>
</dbReference>
<accession>A0A0A7RYS1</accession>
<organism evidence="5 6">
    <name type="scientific">Frischella perrara</name>
    <dbReference type="NCBI Taxonomy" id="1267021"/>
    <lineage>
        <taxon>Bacteria</taxon>
        <taxon>Pseudomonadati</taxon>
        <taxon>Pseudomonadota</taxon>
        <taxon>Gammaproteobacteria</taxon>
        <taxon>Orbales</taxon>
        <taxon>Orbaceae</taxon>
        <taxon>Frischella</taxon>
    </lineage>
</organism>
<dbReference type="Pfam" id="PF00550">
    <property type="entry name" value="PP-binding"/>
    <property type="match status" value="1"/>
</dbReference>
<dbReference type="Proteomes" id="UP000030901">
    <property type="component" value="Chromosome"/>
</dbReference>
<dbReference type="CDD" id="cd05930">
    <property type="entry name" value="A_NRPS"/>
    <property type="match status" value="1"/>
</dbReference>
<dbReference type="InterPro" id="IPR006162">
    <property type="entry name" value="Ppantetheine_attach_site"/>
</dbReference>
<dbReference type="Pfam" id="PF00501">
    <property type="entry name" value="AMP-binding"/>
    <property type="match status" value="1"/>
</dbReference>
<dbReference type="GO" id="GO:0005737">
    <property type="term" value="C:cytoplasm"/>
    <property type="evidence" value="ECO:0007669"/>
    <property type="project" value="TreeGrafter"/>
</dbReference>
<dbReference type="PROSITE" id="PS00455">
    <property type="entry name" value="AMP_BINDING"/>
    <property type="match status" value="1"/>
</dbReference>
<dbReference type="PROSITE" id="PS50075">
    <property type="entry name" value="CARRIER"/>
    <property type="match status" value="1"/>
</dbReference>
<dbReference type="Pfam" id="PF13193">
    <property type="entry name" value="AMP-binding_C"/>
    <property type="match status" value="1"/>
</dbReference>
<dbReference type="PANTHER" id="PTHR45527">
    <property type="entry name" value="NONRIBOSOMAL PEPTIDE SYNTHETASE"/>
    <property type="match status" value="1"/>
</dbReference>
<dbReference type="Gene3D" id="1.10.1200.10">
    <property type="entry name" value="ACP-like"/>
    <property type="match status" value="1"/>
</dbReference>
<dbReference type="NCBIfam" id="TIGR01733">
    <property type="entry name" value="AA-adenyl-dom"/>
    <property type="match status" value="1"/>
</dbReference>
<dbReference type="PANTHER" id="PTHR45527:SF1">
    <property type="entry name" value="FATTY ACID SYNTHASE"/>
    <property type="match status" value="1"/>
</dbReference>